<keyword evidence="8" id="KW-0808">Transferase</keyword>
<proteinExistence type="predicted"/>
<protein>
    <recommendedName>
        <fullName evidence="11">Integrase catalytic domain-containing protein</fullName>
    </recommendedName>
</protein>
<keyword evidence="2" id="KW-0479">Metal-binding</keyword>
<evidence type="ECO:0000256" key="5">
    <source>
        <dbReference type="ARBA" id="ARBA00022842"/>
    </source>
</evidence>
<feature type="compositionally biased region" description="Basic and acidic residues" evidence="10">
    <location>
        <begin position="438"/>
        <end position="465"/>
    </location>
</feature>
<keyword evidence="7" id="KW-0695">RNA-directed DNA polymerase</keyword>
<keyword evidence="3" id="KW-0255">Endonuclease</keyword>
<dbReference type="PANTHER" id="PTHR42648">
    <property type="entry name" value="TRANSPOSASE, PUTATIVE-RELATED"/>
    <property type="match status" value="1"/>
</dbReference>
<dbReference type="PROSITE" id="PS50994">
    <property type="entry name" value="INTEGRASE"/>
    <property type="match status" value="1"/>
</dbReference>
<keyword evidence="6" id="KW-0229">DNA integration</keyword>
<evidence type="ECO:0000313" key="13">
    <source>
        <dbReference type="Proteomes" id="UP001159363"/>
    </source>
</evidence>
<keyword evidence="8" id="KW-0548">Nucleotidyltransferase</keyword>
<dbReference type="EMBL" id="JARBHB010000004">
    <property type="protein sequence ID" value="KAJ8885559.1"/>
    <property type="molecule type" value="Genomic_DNA"/>
</dbReference>
<dbReference type="Proteomes" id="UP001159363">
    <property type="component" value="Chromosome X"/>
</dbReference>
<dbReference type="Pfam" id="PF14223">
    <property type="entry name" value="Retrotran_gag_2"/>
    <property type="match status" value="1"/>
</dbReference>
<gene>
    <name evidence="12" type="ORF">PR048_011757</name>
</gene>
<dbReference type="SUPFAM" id="SSF53098">
    <property type="entry name" value="Ribonuclease H-like"/>
    <property type="match status" value="1"/>
</dbReference>
<dbReference type="Gene3D" id="3.30.420.10">
    <property type="entry name" value="Ribonuclease H-like superfamily/Ribonuclease H"/>
    <property type="match status" value="1"/>
</dbReference>
<name>A0ABQ9HMI3_9NEOP</name>
<feature type="compositionally biased region" description="Acidic residues" evidence="10">
    <location>
        <begin position="419"/>
        <end position="437"/>
    </location>
</feature>
<dbReference type="InterPro" id="IPR039537">
    <property type="entry name" value="Retrotran_Ty1/copia-like"/>
</dbReference>
<evidence type="ECO:0000259" key="11">
    <source>
        <dbReference type="PROSITE" id="PS50994"/>
    </source>
</evidence>
<evidence type="ECO:0000256" key="4">
    <source>
        <dbReference type="ARBA" id="ARBA00022801"/>
    </source>
</evidence>
<keyword evidence="5" id="KW-0460">Magnesium</keyword>
<evidence type="ECO:0000256" key="9">
    <source>
        <dbReference type="ARBA" id="ARBA00023172"/>
    </source>
</evidence>
<evidence type="ECO:0000256" key="8">
    <source>
        <dbReference type="ARBA" id="ARBA00022932"/>
    </source>
</evidence>
<dbReference type="InterPro" id="IPR036397">
    <property type="entry name" value="RNaseH_sf"/>
</dbReference>
<sequence>MDSTAASVCQTVKTYHNCHILRGITGFHHALRAEVHGCMDAVEGKLIPLMEESDKSSAQATKKHEETMLLEKTEFIDQHIIVCSLSNQERQLVNMCMSAKEMWDKLHSVYEQRTQQQQDCLFNEFYSIREKDPHNSVAIHIAKLGKLWVELQDETWKADEAKLPDSLFLNREKDEQCIACLEGKQFRKPFKAAEDKRVSQCLQLVHSDVCGRTSQESWSGGRSKVEVFEKFREFKAQVEQQTGKQIKILRTHNGSEYVNRGFKNFLRNQEIKHELTIPYSPKQNGLAEHTNHTLVEKARCMMKKAGSNEKMWAEAVNTAAYLANRSPHKATGVKTAEEWWCGRKVNLAHLHVFGCIAYGHIEKEKHKKKDCTLQRCCALEDKFSVNEQESSDMTTVDARLHSMDIESGKFNIGSRENMEYTEENAGDTNPSEEDMSEDEFRGFELDLRPREEEGPRIKKLQEKKF</sequence>
<keyword evidence="13" id="KW-1185">Reference proteome</keyword>
<dbReference type="InterPro" id="IPR001584">
    <property type="entry name" value="Integrase_cat-core"/>
</dbReference>
<keyword evidence="1" id="KW-0540">Nuclease</keyword>
<keyword evidence="9" id="KW-0233">DNA recombination</keyword>
<organism evidence="12 13">
    <name type="scientific">Dryococelus australis</name>
    <dbReference type="NCBI Taxonomy" id="614101"/>
    <lineage>
        <taxon>Eukaryota</taxon>
        <taxon>Metazoa</taxon>
        <taxon>Ecdysozoa</taxon>
        <taxon>Arthropoda</taxon>
        <taxon>Hexapoda</taxon>
        <taxon>Insecta</taxon>
        <taxon>Pterygota</taxon>
        <taxon>Neoptera</taxon>
        <taxon>Polyneoptera</taxon>
        <taxon>Phasmatodea</taxon>
        <taxon>Verophasmatodea</taxon>
        <taxon>Anareolatae</taxon>
        <taxon>Phasmatidae</taxon>
        <taxon>Eurycanthinae</taxon>
        <taxon>Dryococelus</taxon>
    </lineage>
</organism>
<evidence type="ECO:0000256" key="7">
    <source>
        <dbReference type="ARBA" id="ARBA00022918"/>
    </source>
</evidence>
<evidence type="ECO:0000256" key="10">
    <source>
        <dbReference type="SAM" id="MobiDB-lite"/>
    </source>
</evidence>
<evidence type="ECO:0000256" key="1">
    <source>
        <dbReference type="ARBA" id="ARBA00022722"/>
    </source>
</evidence>
<keyword evidence="4" id="KW-0378">Hydrolase</keyword>
<accession>A0ABQ9HMI3</accession>
<feature type="domain" description="Integrase catalytic" evidence="11">
    <location>
        <begin position="178"/>
        <end position="343"/>
    </location>
</feature>
<dbReference type="PANTHER" id="PTHR42648:SF11">
    <property type="entry name" value="TRANSPOSON TY4-P GAG-POL POLYPROTEIN"/>
    <property type="match status" value="1"/>
</dbReference>
<comment type="caution">
    <text evidence="12">The sequence shown here is derived from an EMBL/GenBank/DDBJ whole genome shotgun (WGS) entry which is preliminary data.</text>
</comment>
<evidence type="ECO:0000313" key="12">
    <source>
        <dbReference type="EMBL" id="KAJ8885559.1"/>
    </source>
</evidence>
<reference evidence="12 13" key="1">
    <citation type="submission" date="2023-02" db="EMBL/GenBank/DDBJ databases">
        <title>LHISI_Scaffold_Assembly.</title>
        <authorList>
            <person name="Stuart O.P."/>
            <person name="Cleave R."/>
            <person name="Magrath M.J.L."/>
            <person name="Mikheyev A.S."/>
        </authorList>
    </citation>
    <scope>NUCLEOTIDE SEQUENCE [LARGE SCALE GENOMIC DNA]</scope>
    <source>
        <strain evidence="12">Daus_M_001</strain>
        <tissue evidence="12">Leg muscle</tissue>
    </source>
</reference>
<feature type="region of interest" description="Disordered" evidence="10">
    <location>
        <begin position="416"/>
        <end position="465"/>
    </location>
</feature>
<evidence type="ECO:0000256" key="3">
    <source>
        <dbReference type="ARBA" id="ARBA00022759"/>
    </source>
</evidence>
<keyword evidence="8" id="KW-0239">DNA-directed DNA polymerase</keyword>
<dbReference type="InterPro" id="IPR012337">
    <property type="entry name" value="RNaseH-like_sf"/>
</dbReference>
<evidence type="ECO:0000256" key="6">
    <source>
        <dbReference type="ARBA" id="ARBA00022908"/>
    </source>
</evidence>
<evidence type="ECO:0000256" key="2">
    <source>
        <dbReference type="ARBA" id="ARBA00022723"/>
    </source>
</evidence>